<dbReference type="InterPro" id="IPR004095">
    <property type="entry name" value="TGS"/>
</dbReference>
<dbReference type="InterPro" id="IPR012675">
    <property type="entry name" value="Beta-grasp_dom_sf"/>
</dbReference>
<accession>X1J3K9</accession>
<proteinExistence type="predicted"/>
<dbReference type="SUPFAM" id="SSF52540">
    <property type="entry name" value="P-loop containing nucleoside triphosphate hydrolases"/>
    <property type="match status" value="1"/>
</dbReference>
<dbReference type="PRINTS" id="PR00326">
    <property type="entry name" value="GTP1OBG"/>
</dbReference>
<name>X1J3K9_9ZZZZ</name>
<feature type="non-terminal residue" evidence="2">
    <location>
        <position position="1"/>
    </location>
</feature>
<evidence type="ECO:0000259" key="1">
    <source>
        <dbReference type="PROSITE" id="PS51880"/>
    </source>
</evidence>
<comment type="caution">
    <text evidence="2">The sequence shown here is derived from an EMBL/GenBank/DDBJ whole genome shotgun (WGS) entry which is preliminary data.</text>
</comment>
<dbReference type="GO" id="GO:0003924">
    <property type="term" value="F:GTPase activity"/>
    <property type="evidence" value="ECO:0007669"/>
    <property type="project" value="InterPro"/>
</dbReference>
<dbReference type="PANTHER" id="PTHR43127">
    <property type="entry name" value="DEVELOPMENTALLY-REGULATED GTP-BINDING PROTEIN 2"/>
    <property type="match status" value="1"/>
</dbReference>
<dbReference type="Pfam" id="PF02824">
    <property type="entry name" value="TGS"/>
    <property type="match status" value="1"/>
</dbReference>
<gene>
    <name evidence="2" type="ORF">S03H2_49505</name>
</gene>
<dbReference type="InterPro" id="IPR045001">
    <property type="entry name" value="DRG"/>
</dbReference>
<dbReference type="InterPro" id="IPR012676">
    <property type="entry name" value="TGS-like"/>
</dbReference>
<organism evidence="2">
    <name type="scientific">marine sediment metagenome</name>
    <dbReference type="NCBI Taxonomy" id="412755"/>
    <lineage>
        <taxon>unclassified sequences</taxon>
        <taxon>metagenomes</taxon>
        <taxon>ecological metagenomes</taxon>
    </lineage>
</organism>
<dbReference type="GO" id="GO:0005525">
    <property type="term" value="F:GTP binding"/>
    <property type="evidence" value="ECO:0007669"/>
    <property type="project" value="InterPro"/>
</dbReference>
<dbReference type="Pfam" id="PF01926">
    <property type="entry name" value="MMR_HSR1"/>
    <property type="match status" value="1"/>
</dbReference>
<feature type="domain" description="TGS" evidence="1">
    <location>
        <begin position="186"/>
        <end position="260"/>
    </location>
</feature>
<dbReference type="SUPFAM" id="SSF81271">
    <property type="entry name" value="TGS-like"/>
    <property type="match status" value="1"/>
</dbReference>
<dbReference type="Gene3D" id="3.10.20.30">
    <property type="match status" value="1"/>
</dbReference>
<sequence length="260" mass="29097">RDSVFRIVREGAGQVVVVGPANVGKSALVASLTRARPQVAASPFTTWKPTPGMMPVEDIQIQLVDTPPLNRDFVEPELLHLIRGSDLILLVVDLQTDPVQQLEDTIAFLRQHGIAPRHLKDRYSEQRRVTFIPLLVLANKSDDQSTDEDFEIFCELLDDDWPLLAVSATTGRNLGRLKQVVFERLEIVRVYSKPPGREPDLDAPFVLKKGSTVADLAGKVHRDFLKRLKTARVWGTGVYDGQMVSRDHVLHDGDVVELQI</sequence>
<protein>
    <recommendedName>
        <fullName evidence="1">TGS domain-containing protein</fullName>
    </recommendedName>
</protein>
<dbReference type="Gene3D" id="3.40.50.300">
    <property type="entry name" value="P-loop containing nucleotide triphosphate hydrolases"/>
    <property type="match status" value="1"/>
</dbReference>
<dbReference type="AlphaFoldDB" id="X1J3K9"/>
<reference evidence="2" key="1">
    <citation type="journal article" date="2014" name="Front. Microbiol.">
        <title>High frequency of phylogenetically diverse reductive dehalogenase-homologous genes in deep subseafloor sedimentary metagenomes.</title>
        <authorList>
            <person name="Kawai M."/>
            <person name="Futagami T."/>
            <person name="Toyoda A."/>
            <person name="Takaki Y."/>
            <person name="Nishi S."/>
            <person name="Hori S."/>
            <person name="Arai W."/>
            <person name="Tsubouchi T."/>
            <person name="Morono Y."/>
            <person name="Uchiyama I."/>
            <person name="Ito T."/>
            <person name="Fujiyama A."/>
            <person name="Inagaki F."/>
            <person name="Takami H."/>
        </authorList>
    </citation>
    <scope>NUCLEOTIDE SEQUENCE</scope>
    <source>
        <strain evidence="2">Expedition CK06-06</strain>
    </source>
</reference>
<dbReference type="InterPro" id="IPR006073">
    <property type="entry name" value="GTP-bd"/>
</dbReference>
<dbReference type="InterPro" id="IPR027417">
    <property type="entry name" value="P-loop_NTPase"/>
</dbReference>
<dbReference type="PROSITE" id="PS51880">
    <property type="entry name" value="TGS"/>
    <property type="match status" value="1"/>
</dbReference>
<dbReference type="CDD" id="cd01666">
    <property type="entry name" value="TGS_DRG"/>
    <property type="match status" value="1"/>
</dbReference>
<evidence type="ECO:0000313" key="2">
    <source>
        <dbReference type="EMBL" id="GAH72939.1"/>
    </source>
</evidence>
<dbReference type="EMBL" id="BARU01031282">
    <property type="protein sequence ID" value="GAH72939.1"/>
    <property type="molecule type" value="Genomic_DNA"/>
</dbReference>